<evidence type="ECO:0000256" key="1">
    <source>
        <dbReference type="ARBA" id="ARBA00004651"/>
    </source>
</evidence>
<sequence>MTTNTDTSMPKWAPRAIVVFWLGFLGALVARELFHQLSSFILLLLVSMFFALAIEPGVNRLARRGWRRGSGTALILFGVLTFSVVFIGAIGTLVGSQIADVLTNSETYVNDTVDFVNGTFNTHIDPAEVNASIAKPDGPVQKFIDNQRGRAISLSTSALGVLFQMLSVSLFTFYLVADGPKMRRAICSRLPEAKQRTVLRTWDLAIEKTGGYLYSRALLALISAFFHWIAFQAIGTPAPVAMALWVGIVSQFLPVVGTYLAGVLPLLLTFLDSPLKALFVVGFILVYQQLENYLFAPRITARTLKVHAAVAFGAAMVGGAILGPLGAVMALPASAMIQALASSWGTRHDVIDDELVRVAEKPVRQKRSRKKS</sequence>
<feature type="transmembrane region" description="Helical" evidence="8">
    <location>
        <begin position="243"/>
        <end position="271"/>
    </location>
</feature>
<evidence type="ECO:0000256" key="4">
    <source>
        <dbReference type="ARBA" id="ARBA00022475"/>
    </source>
</evidence>
<evidence type="ECO:0000256" key="5">
    <source>
        <dbReference type="ARBA" id="ARBA00022692"/>
    </source>
</evidence>
<evidence type="ECO:0000256" key="3">
    <source>
        <dbReference type="ARBA" id="ARBA00022448"/>
    </source>
</evidence>
<keyword evidence="6 8" id="KW-1133">Transmembrane helix</keyword>
<comment type="caution">
    <text evidence="9">The sequence shown here is derived from an EMBL/GenBank/DDBJ whole genome shotgun (WGS) entry which is preliminary data.</text>
</comment>
<dbReference type="InterPro" id="IPR002549">
    <property type="entry name" value="AI-2E-like"/>
</dbReference>
<feature type="transmembrane region" description="Helical" evidence="8">
    <location>
        <begin position="12"/>
        <end position="30"/>
    </location>
</feature>
<dbReference type="AlphaFoldDB" id="A0A0R2QKZ5"/>
<evidence type="ECO:0008006" key="11">
    <source>
        <dbReference type="Google" id="ProtNLM"/>
    </source>
</evidence>
<dbReference type="PANTHER" id="PTHR21716">
    <property type="entry name" value="TRANSMEMBRANE PROTEIN"/>
    <property type="match status" value="1"/>
</dbReference>
<evidence type="ECO:0000256" key="7">
    <source>
        <dbReference type="ARBA" id="ARBA00023136"/>
    </source>
</evidence>
<keyword evidence="5 8" id="KW-0812">Transmembrane</keyword>
<proteinExistence type="inferred from homology"/>
<evidence type="ECO:0000256" key="6">
    <source>
        <dbReference type="ARBA" id="ARBA00022989"/>
    </source>
</evidence>
<protein>
    <recommendedName>
        <fullName evidence="11">Permease</fullName>
    </recommendedName>
</protein>
<organism evidence="9 10">
    <name type="scientific">Acidimicrobiia bacterium BACL6 MAG-120924-bin43</name>
    <dbReference type="NCBI Taxonomy" id="1655583"/>
    <lineage>
        <taxon>Bacteria</taxon>
        <taxon>Bacillati</taxon>
        <taxon>Actinomycetota</taxon>
        <taxon>Acidimicrobiia</taxon>
        <taxon>acIV cluster</taxon>
    </lineage>
</organism>
<dbReference type="Proteomes" id="UP000051017">
    <property type="component" value="Unassembled WGS sequence"/>
</dbReference>
<keyword evidence="4" id="KW-1003">Cell membrane</keyword>
<evidence type="ECO:0000313" key="9">
    <source>
        <dbReference type="EMBL" id="KRO48538.1"/>
    </source>
</evidence>
<comment type="subcellular location">
    <subcellularLocation>
        <location evidence="1">Cell membrane</location>
        <topology evidence="1">Multi-pass membrane protein</topology>
    </subcellularLocation>
</comment>
<dbReference type="EMBL" id="LIBJ01000079">
    <property type="protein sequence ID" value="KRO48538.1"/>
    <property type="molecule type" value="Genomic_DNA"/>
</dbReference>
<reference evidence="9 10" key="1">
    <citation type="submission" date="2015-10" db="EMBL/GenBank/DDBJ databases">
        <title>Metagenome-Assembled Genomes uncover a global brackish microbiome.</title>
        <authorList>
            <person name="Hugerth L.W."/>
            <person name="Larsson J."/>
            <person name="Alneberg J."/>
            <person name="Lindh M.V."/>
            <person name="Legrand C."/>
            <person name="Pinhassi J."/>
            <person name="Andersson A.F."/>
        </authorList>
    </citation>
    <scope>NUCLEOTIDE SEQUENCE [LARGE SCALE GENOMIC DNA]</scope>
    <source>
        <strain evidence="9">BACL6 MAG-120924-bin43</strain>
    </source>
</reference>
<evidence type="ECO:0000313" key="10">
    <source>
        <dbReference type="Proteomes" id="UP000051017"/>
    </source>
</evidence>
<keyword evidence="3" id="KW-0813">Transport</keyword>
<name>A0A0R2QKZ5_9ACTN</name>
<feature type="transmembrane region" description="Helical" evidence="8">
    <location>
        <begin position="308"/>
        <end position="331"/>
    </location>
</feature>
<dbReference type="GO" id="GO:0005886">
    <property type="term" value="C:plasma membrane"/>
    <property type="evidence" value="ECO:0007669"/>
    <property type="project" value="UniProtKB-SubCell"/>
</dbReference>
<dbReference type="PANTHER" id="PTHR21716:SF53">
    <property type="entry name" value="PERMEASE PERM-RELATED"/>
    <property type="match status" value="1"/>
</dbReference>
<dbReference type="Pfam" id="PF01594">
    <property type="entry name" value="AI-2E_transport"/>
    <property type="match status" value="1"/>
</dbReference>
<accession>A0A0R2QKZ5</accession>
<feature type="transmembrane region" description="Helical" evidence="8">
    <location>
        <begin position="151"/>
        <end position="176"/>
    </location>
</feature>
<keyword evidence="7 8" id="KW-0472">Membrane</keyword>
<evidence type="ECO:0000256" key="8">
    <source>
        <dbReference type="SAM" id="Phobius"/>
    </source>
</evidence>
<feature type="transmembrane region" description="Helical" evidence="8">
    <location>
        <begin position="37"/>
        <end position="54"/>
    </location>
</feature>
<dbReference type="GO" id="GO:0055085">
    <property type="term" value="P:transmembrane transport"/>
    <property type="evidence" value="ECO:0007669"/>
    <property type="project" value="TreeGrafter"/>
</dbReference>
<evidence type="ECO:0000256" key="2">
    <source>
        <dbReference type="ARBA" id="ARBA00009773"/>
    </source>
</evidence>
<feature type="transmembrane region" description="Helical" evidence="8">
    <location>
        <begin position="212"/>
        <end position="231"/>
    </location>
</feature>
<feature type="transmembrane region" description="Helical" evidence="8">
    <location>
        <begin position="74"/>
        <end position="94"/>
    </location>
</feature>
<gene>
    <name evidence="9" type="ORF">ABR75_05150</name>
</gene>
<comment type="similarity">
    <text evidence="2">Belongs to the autoinducer-2 exporter (AI-2E) (TC 2.A.86) family.</text>
</comment>
<feature type="transmembrane region" description="Helical" evidence="8">
    <location>
        <begin position="277"/>
        <end position="296"/>
    </location>
</feature>